<keyword evidence="3 5" id="KW-0663">Pyridoxal phosphate</keyword>
<name>A0A915HJW7_ROMCU</name>
<dbReference type="GO" id="GO:0030170">
    <property type="term" value="F:pyridoxal phosphate binding"/>
    <property type="evidence" value="ECO:0007669"/>
    <property type="project" value="InterPro"/>
</dbReference>
<dbReference type="PANTHER" id="PTHR11999">
    <property type="entry name" value="GROUP II PYRIDOXAL-5-PHOSPHATE DECARBOXYLASE"/>
    <property type="match status" value="1"/>
</dbReference>
<dbReference type="InterPro" id="IPR002129">
    <property type="entry name" value="PyrdxlP-dep_de-COase"/>
</dbReference>
<comment type="cofactor">
    <cofactor evidence="1 5 6">
        <name>pyridoxal 5'-phosphate</name>
        <dbReference type="ChEBI" id="CHEBI:597326"/>
    </cofactor>
</comment>
<dbReference type="WBParaSite" id="nRc.2.0.1.t01944-RA">
    <property type="protein sequence ID" value="nRc.2.0.1.t01944-RA"/>
    <property type="gene ID" value="nRc.2.0.1.g01944"/>
</dbReference>
<dbReference type="InterPro" id="IPR015421">
    <property type="entry name" value="PyrdxlP-dep_Trfase_major"/>
</dbReference>
<feature type="modified residue" description="N6-(pyridoxal phosphate)lysine" evidence="5">
    <location>
        <position position="65"/>
    </location>
</feature>
<dbReference type="InterPro" id="IPR015424">
    <property type="entry name" value="PyrdxlP-dep_Trfase"/>
</dbReference>
<comment type="similarity">
    <text evidence="6">Belongs to the group II decarboxylase family.</text>
</comment>
<evidence type="ECO:0000256" key="4">
    <source>
        <dbReference type="ARBA" id="ARBA00023239"/>
    </source>
</evidence>
<evidence type="ECO:0000256" key="6">
    <source>
        <dbReference type="RuleBase" id="RU000382"/>
    </source>
</evidence>
<dbReference type="GO" id="GO:0005737">
    <property type="term" value="C:cytoplasm"/>
    <property type="evidence" value="ECO:0007669"/>
    <property type="project" value="TreeGrafter"/>
</dbReference>
<dbReference type="AlphaFoldDB" id="A0A915HJW7"/>
<keyword evidence="4 6" id="KW-0456">Lyase</keyword>
<keyword evidence="2" id="KW-0210">Decarboxylase</keyword>
<accession>A0A915HJW7</accession>
<evidence type="ECO:0000256" key="5">
    <source>
        <dbReference type="PIRSR" id="PIRSR602129-50"/>
    </source>
</evidence>
<dbReference type="SUPFAM" id="SSF53383">
    <property type="entry name" value="PLP-dependent transferases"/>
    <property type="match status" value="1"/>
</dbReference>
<evidence type="ECO:0000256" key="3">
    <source>
        <dbReference type="ARBA" id="ARBA00022898"/>
    </source>
</evidence>
<sequence length="140" mass="15972">VCATLGTTSTCAFDDLPSIGAVCRKYSIYLHVDAAYAGSCFICPEYKHHLKGIEYVDSYNFNATKCLMVNMDCSLVWFRNAKSVENAFVVDPEYLKHKHQGDIVDFRNMQIPLGRRFRALKLWFVLRSMGVAGLQHNIRQ</sequence>
<proteinExistence type="inferred from homology"/>
<protein>
    <submittedName>
        <fullName evidence="8">Dopa decarboxylase</fullName>
    </submittedName>
</protein>
<evidence type="ECO:0000256" key="1">
    <source>
        <dbReference type="ARBA" id="ARBA00001933"/>
    </source>
</evidence>
<dbReference type="Pfam" id="PF00282">
    <property type="entry name" value="Pyridoxal_deC"/>
    <property type="match status" value="1"/>
</dbReference>
<reference evidence="8" key="1">
    <citation type="submission" date="2022-11" db="UniProtKB">
        <authorList>
            <consortium name="WormBaseParasite"/>
        </authorList>
    </citation>
    <scope>IDENTIFICATION</scope>
</reference>
<dbReference type="InterPro" id="IPR010977">
    <property type="entry name" value="Aromatic_deC"/>
</dbReference>
<evidence type="ECO:0000313" key="7">
    <source>
        <dbReference type="Proteomes" id="UP000887565"/>
    </source>
</evidence>
<dbReference type="PANTHER" id="PTHR11999:SF70">
    <property type="entry name" value="MIP05841P"/>
    <property type="match status" value="1"/>
</dbReference>
<organism evidence="7 8">
    <name type="scientific">Romanomermis culicivorax</name>
    <name type="common">Nematode worm</name>
    <dbReference type="NCBI Taxonomy" id="13658"/>
    <lineage>
        <taxon>Eukaryota</taxon>
        <taxon>Metazoa</taxon>
        <taxon>Ecdysozoa</taxon>
        <taxon>Nematoda</taxon>
        <taxon>Enoplea</taxon>
        <taxon>Dorylaimia</taxon>
        <taxon>Mermithida</taxon>
        <taxon>Mermithoidea</taxon>
        <taxon>Mermithidae</taxon>
        <taxon>Romanomermis</taxon>
    </lineage>
</organism>
<evidence type="ECO:0000256" key="2">
    <source>
        <dbReference type="ARBA" id="ARBA00022793"/>
    </source>
</evidence>
<dbReference type="GO" id="GO:0019752">
    <property type="term" value="P:carboxylic acid metabolic process"/>
    <property type="evidence" value="ECO:0007669"/>
    <property type="project" value="InterPro"/>
</dbReference>
<dbReference type="OMA" id="NINNAKH"/>
<evidence type="ECO:0000313" key="8">
    <source>
        <dbReference type="WBParaSite" id="nRc.2.0.1.t01944-RA"/>
    </source>
</evidence>
<dbReference type="Proteomes" id="UP000887565">
    <property type="component" value="Unplaced"/>
</dbReference>
<keyword evidence="7" id="KW-1185">Reference proteome</keyword>
<dbReference type="Gene3D" id="3.40.640.10">
    <property type="entry name" value="Type I PLP-dependent aspartate aminotransferase-like (Major domain)"/>
    <property type="match status" value="1"/>
</dbReference>
<dbReference type="GO" id="GO:0016831">
    <property type="term" value="F:carboxy-lyase activity"/>
    <property type="evidence" value="ECO:0007669"/>
    <property type="project" value="UniProtKB-KW"/>
</dbReference>